<organism evidence="1 3">
    <name type="scientific">Microbacterium paraoxydans</name>
    <dbReference type="NCBI Taxonomy" id="199592"/>
    <lineage>
        <taxon>Bacteria</taxon>
        <taxon>Bacillati</taxon>
        <taxon>Actinomycetota</taxon>
        <taxon>Actinomycetes</taxon>
        <taxon>Micrococcales</taxon>
        <taxon>Microbacteriaceae</taxon>
        <taxon>Microbacterium</taxon>
    </lineage>
</organism>
<evidence type="ECO:0000313" key="2">
    <source>
        <dbReference type="EMBL" id="SDR72590.1"/>
    </source>
</evidence>
<name>A0A1H1L9M3_9MICO</name>
<dbReference type="RefSeq" id="WP_060921008.1">
    <property type="nucleotide sequence ID" value="NZ_LT629770.1"/>
</dbReference>
<dbReference type="Proteomes" id="UP000182126">
    <property type="component" value="Chromosome I"/>
</dbReference>
<gene>
    <name evidence="1" type="ORF">SAMN04489809_0018</name>
    <name evidence="2" type="ORF">SAMN04489809_0094</name>
</gene>
<sequence length="275" mass="29729">MVTTSAPELSVDVAGNPYVEVFFDPSGLEPDTAYIRVVRYSEGREWPVRGGVNIAPGVAALDFEAPFNVEATYRAQMFTATGASIGWTEASTTVLEYVGTIVHQPLDPTSWVPVDVMPGSVSPLTRPEEGTLVQTEGRDVGVWIGSGRRGLRGVGVSLQTSSIAEADAFRDLQGSYAVRQIGTVCIRTSSSIRWPRTFFVRGDFAENDRTVRFGGTKVTFDARVDEVEPPFPGLAVPLLTYGDLDAAYATYAERDAAYATYTDMDRDYSLAGLAG</sequence>
<dbReference type="AlphaFoldDB" id="A0A1H1L9M3"/>
<evidence type="ECO:0000313" key="3">
    <source>
        <dbReference type="Proteomes" id="UP000182126"/>
    </source>
</evidence>
<dbReference type="GeneID" id="36301561"/>
<reference evidence="1 3" key="1">
    <citation type="submission" date="2016-10" db="EMBL/GenBank/DDBJ databases">
        <authorList>
            <person name="de Groot N.N."/>
        </authorList>
    </citation>
    <scope>NUCLEOTIDE SEQUENCE [LARGE SCALE GENOMIC DNA]</scope>
    <source>
        <strain evidence="1 3">DSM 15019</strain>
    </source>
</reference>
<dbReference type="EMBL" id="LT629770">
    <property type="protein sequence ID" value="SDR70735.1"/>
    <property type="molecule type" value="Genomic_DNA"/>
</dbReference>
<proteinExistence type="predicted"/>
<evidence type="ECO:0000313" key="1">
    <source>
        <dbReference type="EMBL" id="SDR70735.1"/>
    </source>
</evidence>
<dbReference type="EMBL" id="LT629770">
    <property type="protein sequence ID" value="SDR72590.1"/>
    <property type="molecule type" value="Genomic_DNA"/>
</dbReference>
<protein>
    <submittedName>
        <fullName evidence="1">Uncharacterized protein</fullName>
    </submittedName>
</protein>
<accession>A0A1H1L9M3</accession>